<keyword evidence="3" id="KW-1185">Reference proteome</keyword>
<dbReference type="EMBL" id="CDMC01000006">
    <property type="protein sequence ID" value="CEN61026.1"/>
    <property type="molecule type" value="Genomic_DNA"/>
</dbReference>
<evidence type="ECO:0000313" key="3">
    <source>
        <dbReference type="Proteomes" id="UP000054771"/>
    </source>
</evidence>
<protein>
    <submittedName>
        <fullName evidence="2">Uncharacterized protein</fullName>
    </submittedName>
</protein>
<sequence length="150" mass="16488">MTSVYVAFAITVSVLSAGIRAVRTPDHATSQPGLLHELARQYPAICQLISDFYAVITQKELVLGIREHLPSICHVRLPKIPFFVEHGEPQKPAALIARQLETIKYLHPPAGAPHDTVPLKGVIILATGSPYDMSTPYKTMRNHALAPLQH</sequence>
<dbReference type="Proteomes" id="UP000054771">
    <property type="component" value="Unassembled WGS sequence"/>
</dbReference>
<reference evidence="3" key="1">
    <citation type="journal article" date="2016" name="Genome Announc.">
        <title>Draft genome sequences of fungus Aspergillus calidoustus.</title>
        <authorList>
            <person name="Horn F."/>
            <person name="Linde J."/>
            <person name="Mattern D.J."/>
            <person name="Walther G."/>
            <person name="Guthke R."/>
            <person name="Scherlach K."/>
            <person name="Martin K."/>
            <person name="Brakhage A.A."/>
            <person name="Petzke L."/>
            <person name="Valiante V."/>
        </authorList>
    </citation>
    <scope>NUCLEOTIDE SEQUENCE [LARGE SCALE GENOMIC DNA]</scope>
    <source>
        <strain evidence="3">SF006504</strain>
    </source>
</reference>
<name>A0A0U5GTA0_ASPCI</name>
<accession>A0A0U5GTA0</accession>
<keyword evidence="1" id="KW-0732">Signal</keyword>
<feature type="signal peptide" evidence="1">
    <location>
        <begin position="1"/>
        <end position="21"/>
    </location>
</feature>
<gene>
    <name evidence="2" type="ORF">ASPCAL07695</name>
</gene>
<dbReference type="AlphaFoldDB" id="A0A0U5GTA0"/>
<organism evidence="2 3">
    <name type="scientific">Aspergillus calidoustus</name>
    <dbReference type="NCBI Taxonomy" id="454130"/>
    <lineage>
        <taxon>Eukaryota</taxon>
        <taxon>Fungi</taxon>
        <taxon>Dikarya</taxon>
        <taxon>Ascomycota</taxon>
        <taxon>Pezizomycotina</taxon>
        <taxon>Eurotiomycetes</taxon>
        <taxon>Eurotiomycetidae</taxon>
        <taxon>Eurotiales</taxon>
        <taxon>Aspergillaceae</taxon>
        <taxon>Aspergillus</taxon>
        <taxon>Aspergillus subgen. Nidulantes</taxon>
    </lineage>
</organism>
<evidence type="ECO:0000313" key="2">
    <source>
        <dbReference type="EMBL" id="CEN61026.1"/>
    </source>
</evidence>
<proteinExistence type="predicted"/>
<evidence type="ECO:0000256" key="1">
    <source>
        <dbReference type="SAM" id="SignalP"/>
    </source>
</evidence>
<feature type="chain" id="PRO_5006858192" evidence="1">
    <location>
        <begin position="22"/>
        <end position="150"/>
    </location>
</feature>